<name>A0A1G5SFP0_9PROT</name>
<dbReference type="GO" id="GO:0016879">
    <property type="term" value="F:ligase activity, forming carbon-nitrogen bonds"/>
    <property type="evidence" value="ECO:0007669"/>
    <property type="project" value="TreeGrafter"/>
</dbReference>
<sequence length="473" mass="53079">MGQEISVDHFGSAARTRFKRHLSSETALLQEALSSGQFSASGFFAGFELEAWLLDSHFFPAANNETYLAHLDHPLVVPELSRFNIELNSTPLVLQGDALMRMEHELAAIWQQCRQKAWDLGNKLVMIGILPTVREQDLCLANMSPLNRYHALNTEVIKRRGGKPISIDISGKDHLVLYHADVMLEAATTSFQVHLQIPAAKAARYYNASLMLCAPLVAVAANSPYLFQHDLWEETRIPLFEQSVNLGERAAKRVTFGSGYLQASIMECFEENIADYEILLPMQLDTSADHFEHLRLHNGTIWRWVRPLIGFDQTGTPHVRIEQRIMAAGPSIIDQIANAAFYYGAVHYLAEQPHPPETDLPFATIRDNFYHAAKYGLGATLQWPQVGSVAADVLILDHLLPLAAQGLTMLGIDPDSRSRYLDVIQARVQSRQTGASWQHANLAHHHGDYLQLTASYLHHQLHGQPVHTWNPRS</sequence>
<keyword evidence="2" id="KW-1185">Reference proteome</keyword>
<dbReference type="Proteomes" id="UP000198729">
    <property type="component" value="Unassembled WGS sequence"/>
</dbReference>
<dbReference type="RefSeq" id="WP_090285557.1">
    <property type="nucleotide sequence ID" value="NZ_FMWO01000044.1"/>
</dbReference>
<dbReference type="Pfam" id="PF04107">
    <property type="entry name" value="GCS2"/>
    <property type="match status" value="1"/>
</dbReference>
<proteinExistence type="predicted"/>
<dbReference type="InterPro" id="IPR050141">
    <property type="entry name" value="GCL_type2/YbdK_subfam"/>
</dbReference>
<dbReference type="PANTHER" id="PTHR36510">
    <property type="entry name" value="GLUTAMATE--CYSTEINE LIGASE 2-RELATED"/>
    <property type="match status" value="1"/>
</dbReference>
<dbReference type="PANTHER" id="PTHR36510:SF3">
    <property type="entry name" value="CONSERVED PROTEIN"/>
    <property type="match status" value="1"/>
</dbReference>
<evidence type="ECO:0000313" key="2">
    <source>
        <dbReference type="Proteomes" id="UP000198729"/>
    </source>
</evidence>
<dbReference type="InterPro" id="IPR006336">
    <property type="entry name" value="GCS2"/>
</dbReference>
<dbReference type="EMBL" id="FMWO01000044">
    <property type="protein sequence ID" value="SCZ85371.1"/>
    <property type="molecule type" value="Genomic_DNA"/>
</dbReference>
<dbReference type="PIRSF" id="PIRSF012666">
    <property type="entry name" value="UCP012666"/>
    <property type="match status" value="1"/>
</dbReference>
<dbReference type="InterPro" id="IPR014746">
    <property type="entry name" value="Gln_synth/guanido_kin_cat_dom"/>
</dbReference>
<dbReference type="AlphaFoldDB" id="A0A1G5SFP0"/>
<reference evidence="1 2" key="1">
    <citation type="submission" date="2016-10" db="EMBL/GenBank/DDBJ databases">
        <authorList>
            <person name="de Groot N.N."/>
        </authorList>
    </citation>
    <scope>NUCLEOTIDE SEQUENCE [LARGE SCALE GENOMIC DNA]</scope>
    <source>
        <strain evidence="1">1</strain>
    </source>
</reference>
<organism evidence="1 2">
    <name type="scientific">Nitrosomonas mobilis</name>
    <dbReference type="NCBI Taxonomy" id="51642"/>
    <lineage>
        <taxon>Bacteria</taxon>
        <taxon>Pseudomonadati</taxon>
        <taxon>Pseudomonadota</taxon>
        <taxon>Betaproteobacteria</taxon>
        <taxon>Nitrosomonadales</taxon>
        <taxon>Nitrosomonadaceae</taxon>
        <taxon>Nitrosomonas</taxon>
    </lineage>
</organism>
<dbReference type="Gene3D" id="3.30.590.20">
    <property type="match status" value="1"/>
</dbReference>
<dbReference type="STRING" id="51642.NSMM_370150"/>
<evidence type="ECO:0000313" key="1">
    <source>
        <dbReference type="EMBL" id="SCZ85371.1"/>
    </source>
</evidence>
<dbReference type="InterPro" id="IPR016602">
    <property type="entry name" value="UCP012666"/>
</dbReference>
<accession>A0A1G5SFP0</accession>
<gene>
    <name evidence="1" type="ORF">NSMM_370150</name>
</gene>
<dbReference type="OrthoDB" id="240589at2"/>
<protein>
    <recommendedName>
        <fullName evidence="3">Glutamate--cysteine ligase</fullName>
    </recommendedName>
</protein>
<dbReference type="SUPFAM" id="SSF55931">
    <property type="entry name" value="Glutamine synthetase/guanido kinase"/>
    <property type="match status" value="1"/>
</dbReference>
<evidence type="ECO:0008006" key="3">
    <source>
        <dbReference type="Google" id="ProtNLM"/>
    </source>
</evidence>